<comment type="caution">
    <text evidence="12">Lacks conserved residue(s) required for the propagation of feature annotation.</text>
</comment>
<dbReference type="GO" id="GO:0019277">
    <property type="term" value="P:UDP-N-acetylgalactosamine biosynthetic process"/>
    <property type="evidence" value="ECO:0007669"/>
    <property type="project" value="InterPro"/>
</dbReference>
<comment type="pathway">
    <text evidence="2 12">Cell wall biogenesis; peptidoglycan biosynthesis.</text>
</comment>
<evidence type="ECO:0000256" key="2">
    <source>
        <dbReference type="ARBA" id="ARBA00004752"/>
    </source>
</evidence>
<evidence type="ECO:0000256" key="4">
    <source>
        <dbReference type="ARBA" id="ARBA00022618"/>
    </source>
</evidence>
<dbReference type="PANTHER" id="PTHR43783:SF1">
    <property type="entry name" value="UDP-N-ACETYLGLUCOSAMINE 1-CARBOXYVINYLTRANSFERASE"/>
    <property type="match status" value="1"/>
</dbReference>
<comment type="similarity">
    <text evidence="10 12">Belongs to the EPSP synthase family. MurA subfamily.</text>
</comment>
<comment type="catalytic activity">
    <reaction evidence="11 12">
        <text>phosphoenolpyruvate + UDP-N-acetyl-alpha-D-glucosamine = UDP-N-acetyl-3-O-(1-carboxyvinyl)-alpha-D-glucosamine + phosphate</text>
        <dbReference type="Rhea" id="RHEA:18681"/>
        <dbReference type="ChEBI" id="CHEBI:43474"/>
        <dbReference type="ChEBI" id="CHEBI:57705"/>
        <dbReference type="ChEBI" id="CHEBI:58702"/>
        <dbReference type="ChEBI" id="CHEBI:68483"/>
        <dbReference type="EC" id="2.5.1.7"/>
    </reaction>
</comment>
<dbReference type="EMBL" id="SLUK01000004">
    <property type="protein sequence ID" value="TCL43801.1"/>
    <property type="molecule type" value="Genomic_DNA"/>
</dbReference>
<evidence type="ECO:0000256" key="11">
    <source>
        <dbReference type="ARBA" id="ARBA00047527"/>
    </source>
</evidence>
<evidence type="ECO:0000256" key="12">
    <source>
        <dbReference type="HAMAP-Rule" id="MF_00111"/>
    </source>
</evidence>
<dbReference type="EC" id="2.5.1.7" evidence="12"/>
<keyword evidence="4 12" id="KW-0132">Cell division</keyword>
<gene>
    <name evidence="12" type="primary">murA</name>
    <name evidence="14" type="ORF">EDD78_104140</name>
</gene>
<comment type="caution">
    <text evidence="14">The sequence shown here is derived from an EMBL/GenBank/DDBJ whole genome shotgun (WGS) entry which is preliminary data.</text>
</comment>
<comment type="subcellular location">
    <subcellularLocation>
        <location evidence="1 12">Cytoplasm</location>
    </subcellularLocation>
</comment>
<comment type="function">
    <text evidence="12">Cell wall formation. Adds enolpyruvyl to UDP-N-acetylglucosamine.</text>
</comment>
<evidence type="ECO:0000256" key="9">
    <source>
        <dbReference type="ARBA" id="ARBA00023316"/>
    </source>
</evidence>
<feature type="binding site" evidence="12">
    <location>
        <position position="327"/>
    </location>
    <ligand>
        <name>UDP-N-acetyl-alpha-D-glucosamine</name>
        <dbReference type="ChEBI" id="CHEBI:57705"/>
    </ligand>
</feature>
<keyword evidence="9 12" id="KW-0961">Cell wall biogenesis/degradation</keyword>
<feature type="domain" description="Enolpyruvate transferase" evidence="13">
    <location>
        <begin position="28"/>
        <end position="428"/>
    </location>
</feature>
<dbReference type="CDD" id="cd01555">
    <property type="entry name" value="UdpNAET"/>
    <property type="match status" value="1"/>
</dbReference>
<dbReference type="InterPro" id="IPR001986">
    <property type="entry name" value="Enolpyruvate_Tfrase_dom"/>
</dbReference>
<evidence type="ECO:0000256" key="1">
    <source>
        <dbReference type="ARBA" id="ARBA00004496"/>
    </source>
</evidence>
<reference evidence="14 15" key="1">
    <citation type="submission" date="2019-03" db="EMBL/GenBank/DDBJ databases">
        <title>Genomic Encyclopedia of Type Strains, Phase IV (KMG-IV): sequencing the most valuable type-strain genomes for metagenomic binning, comparative biology and taxonomic classification.</title>
        <authorList>
            <person name="Goeker M."/>
        </authorList>
    </citation>
    <scope>NUCLEOTIDE SEQUENCE [LARGE SCALE GENOMIC DNA]</scope>
    <source>
        <strain evidence="14 15">DSM 100433</strain>
    </source>
</reference>
<keyword evidence="6 12" id="KW-0133">Cell shape</keyword>
<feature type="binding site" evidence="12">
    <location>
        <begin position="44"/>
        <end position="45"/>
    </location>
    <ligand>
        <name>phosphoenolpyruvate</name>
        <dbReference type="ChEBI" id="CHEBI:58702"/>
    </ligand>
</feature>
<evidence type="ECO:0000256" key="10">
    <source>
        <dbReference type="ARBA" id="ARBA00038367"/>
    </source>
</evidence>
<keyword evidence="8 12" id="KW-0131">Cell cycle</keyword>
<evidence type="ECO:0000256" key="7">
    <source>
        <dbReference type="ARBA" id="ARBA00022984"/>
    </source>
</evidence>
<keyword evidence="5 12" id="KW-0808">Transferase</keyword>
<accession>A0A9X8Y8P3</accession>
<dbReference type="InterPro" id="IPR005750">
    <property type="entry name" value="UDP_GlcNAc_COvinyl_MurA"/>
</dbReference>
<dbReference type="GO" id="GO:0009252">
    <property type="term" value="P:peptidoglycan biosynthetic process"/>
    <property type="evidence" value="ECO:0007669"/>
    <property type="project" value="UniProtKB-UniRule"/>
</dbReference>
<evidence type="ECO:0000256" key="3">
    <source>
        <dbReference type="ARBA" id="ARBA00022490"/>
    </source>
</evidence>
<dbReference type="Pfam" id="PF00275">
    <property type="entry name" value="EPSP_synthase"/>
    <property type="match status" value="1"/>
</dbReference>
<dbReference type="GO" id="GO:0008760">
    <property type="term" value="F:UDP-N-acetylglucosamine 1-carboxyvinyltransferase activity"/>
    <property type="evidence" value="ECO:0007669"/>
    <property type="project" value="UniProtKB-UniRule"/>
</dbReference>
<dbReference type="HAMAP" id="MF_00111">
    <property type="entry name" value="MurA"/>
    <property type="match status" value="1"/>
</dbReference>
<dbReference type="GO" id="GO:0005737">
    <property type="term" value="C:cytoplasm"/>
    <property type="evidence" value="ECO:0007669"/>
    <property type="project" value="UniProtKB-SubCell"/>
</dbReference>
<dbReference type="InterPro" id="IPR013792">
    <property type="entry name" value="RNA3'P_cycl/enolpyr_Trfase_a/b"/>
</dbReference>
<dbReference type="GO" id="GO:0008360">
    <property type="term" value="P:regulation of cell shape"/>
    <property type="evidence" value="ECO:0007669"/>
    <property type="project" value="UniProtKB-KW"/>
</dbReference>
<evidence type="ECO:0000256" key="5">
    <source>
        <dbReference type="ARBA" id="ARBA00022679"/>
    </source>
</evidence>
<evidence type="ECO:0000313" key="14">
    <source>
        <dbReference type="EMBL" id="TCL43801.1"/>
    </source>
</evidence>
<dbReference type="InterPro" id="IPR050068">
    <property type="entry name" value="MurA_subfamily"/>
</dbReference>
<name>A0A9X8Y8P3_9FIRM</name>
<keyword evidence="15" id="KW-1185">Reference proteome</keyword>
<protein>
    <recommendedName>
        <fullName evidence="12">UDP-N-acetylglucosamine 1-carboxyvinyltransferase</fullName>
        <ecNumber evidence="12">2.5.1.7</ecNumber>
    </recommendedName>
    <alternativeName>
        <fullName evidence="12">Enoylpyruvate transferase</fullName>
    </alternativeName>
    <alternativeName>
        <fullName evidence="12">UDP-N-acetylglucosamine enolpyruvyl transferase</fullName>
        <shortName evidence="12">EPT</shortName>
    </alternativeName>
</protein>
<dbReference type="InterPro" id="IPR036968">
    <property type="entry name" value="Enolpyruvate_Tfrase_sf"/>
</dbReference>
<keyword evidence="7 12" id="KW-0573">Peptidoglycan synthesis</keyword>
<sequence length="445" mass="47630">MAAVIIGSGTYAFARSRKGCVEMGKYIVEGQARLQGELRVQGSKNAALPILAATLLTPHSVVHNCPNLSDIGAASNILEYLGCRCSLEEGTMTVDTAGCCRDDIPDNLMREMRSSIVFLGAIIARCARARISMPGGCELGPRPIDIHLSGLKKLGVSIRDDYGYLDCRAEHGLHGAKISLPFPSVGATENIMIAASVARGDTEIHNAAREPEIYDLAAFLCACGGKVQIDSSGTVYVSGVERLQSCEHTVIPDRIVAATWLSCAAITGSRLHLYDVEPQHLTACIPMFEEAGCELRAGESTLDIVSPRRLLPLRMVRTMPYPGFPTDAQAPFMAMCALSSGTSVFVENIFENRYKHAGELCRMGANIKVEGRVAVVQGVPLLHGAKVECTDLRGGASLVVAALAAQGDSEISEIRHVERGYEDLEGNLRSLGAKIKKVEKSGDIC</sequence>
<organism evidence="14 15">
    <name type="scientific">Harryflintia acetispora</name>
    <dbReference type="NCBI Taxonomy" id="1849041"/>
    <lineage>
        <taxon>Bacteria</taxon>
        <taxon>Bacillati</taxon>
        <taxon>Bacillota</taxon>
        <taxon>Clostridia</taxon>
        <taxon>Eubacteriales</taxon>
        <taxon>Oscillospiraceae</taxon>
        <taxon>Harryflintia</taxon>
    </lineage>
</organism>
<dbReference type="AlphaFoldDB" id="A0A9X8Y8P3"/>
<evidence type="ECO:0000256" key="8">
    <source>
        <dbReference type="ARBA" id="ARBA00023306"/>
    </source>
</evidence>
<dbReference type="NCBIfam" id="NF006873">
    <property type="entry name" value="PRK09369.1"/>
    <property type="match status" value="1"/>
</dbReference>
<dbReference type="GO" id="GO:0071555">
    <property type="term" value="P:cell wall organization"/>
    <property type="evidence" value="ECO:0007669"/>
    <property type="project" value="UniProtKB-KW"/>
</dbReference>
<evidence type="ECO:0000313" key="15">
    <source>
        <dbReference type="Proteomes" id="UP000294682"/>
    </source>
</evidence>
<keyword evidence="3 12" id="KW-0963">Cytoplasm</keyword>
<dbReference type="Proteomes" id="UP000294682">
    <property type="component" value="Unassembled WGS sequence"/>
</dbReference>
<dbReference type="NCBIfam" id="TIGR01072">
    <property type="entry name" value="murA"/>
    <property type="match status" value="1"/>
</dbReference>
<dbReference type="Gene3D" id="3.65.10.10">
    <property type="entry name" value="Enolpyruvate transferase domain"/>
    <property type="match status" value="2"/>
</dbReference>
<feature type="binding site" evidence="12">
    <location>
        <position position="349"/>
    </location>
    <ligand>
        <name>UDP-N-acetyl-alpha-D-glucosamine</name>
        <dbReference type="ChEBI" id="CHEBI:57705"/>
    </ligand>
</feature>
<dbReference type="SUPFAM" id="SSF55205">
    <property type="entry name" value="EPT/RTPC-like"/>
    <property type="match status" value="1"/>
</dbReference>
<feature type="modified residue" description="2-(S-cysteinyl)pyruvic acid O-phosphothioketal" evidence="12">
    <location>
        <position position="137"/>
    </location>
</feature>
<dbReference type="GO" id="GO:0051301">
    <property type="term" value="P:cell division"/>
    <property type="evidence" value="ECO:0007669"/>
    <property type="project" value="UniProtKB-KW"/>
</dbReference>
<evidence type="ECO:0000256" key="6">
    <source>
        <dbReference type="ARBA" id="ARBA00022960"/>
    </source>
</evidence>
<proteinExistence type="inferred from homology"/>
<evidence type="ECO:0000259" key="13">
    <source>
        <dbReference type="Pfam" id="PF00275"/>
    </source>
</evidence>
<feature type="binding site" evidence="12">
    <location>
        <position position="113"/>
    </location>
    <ligand>
        <name>UDP-N-acetyl-alpha-D-glucosamine</name>
        <dbReference type="ChEBI" id="CHEBI:57705"/>
    </ligand>
</feature>
<feature type="active site" description="Proton donor" evidence="12">
    <location>
        <position position="137"/>
    </location>
</feature>
<keyword evidence="12" id="KW-0670">Pyruvate</keyword>
<dbReference type="PANTHER" id="PTHR43783">
    <property type="entry name" value="UDP-N-ACETYLGLUCOSAMINE 1-CARBOXYVINYLTRANSFERASE"/>
    <property type="match status" value="1"/>
</dbReference>